<dbReference type="GO" id="GO:0005763">
    <property type="term" value="C:mitochondrial small ribosomal subunit"/>
    <property type="evidence" value="ECO:0007669"/>
    <property type="project" value="TreeGrafter"/>
</dbReference>
<organism evidence="3">
    <name type="scientific">Balamuthia mandrillaris</name>
    <dbReference type="NCBI Taxonomy" id="66527"/>
    <lineage>
        <taxon>Eukaryota</taxon>
        <taxon>Amoebozoa</taxon>
        <taxon>Discosea</taxon>
        <taxon>Longamoebia</taxon>
        <taxon>Centramoebida</taxon>
        <taxon>Balamuthiidae</taxon>
        <taxon>Balamuthia</taxon>
    </lineage>
</organism>
<sequence>MIFFNKGTVLNLTLLQLLMPGSFVGYDISHWDFRVSNFLLGVQNRVYIHNLNYTYSFLRNSLSFAFNVLARKGFCALVNESVIFGPSLKFFFNFHWKKHSLSRISMTFKRLVRGLLTNRKLYKKRRSVFPFIPHIMFIFSPSESAFVVHECFRLHIPSVSLFDTISFMVESNYRFPANEKSKKAIIFFNTISYLFALKAYLVRSRVFRLRVWKRYIFKLRRLKGKSYIVRKDVFARTLNRFFNRLAYPRVRRLKKFLAMRALRRRRLRRKKKLLARRAFGTVSLKI</sequence>
<dbReference type="PANTHER" id="PTHR12534">
    <property type="entry name" value="30S RIBOSOMAL PROTEIN S2 PROKARYOTIC AND ORGANELLAR"/>
    <property type="match status" value="1"/>
</dbReference>
<dbReference type="EMBL" id="KT175739">
    <property type="protein sequence ID" value="AKT93797.1"/>
    <property type="molecule type" value="Genomic_DNA"/>
</dbReference>
<dbReference type="PANTHER" id="PTHR12534:SF0">
    <property type="entry name" value="SMALL RIBOSOMAL SUBUNIT PROTEIN US2M"/>
    <property type="match status" value="1"/>
</dbReference>
<protein>
    <submittedName>
        <fullName evidence="3">Ribsomal protein S2</fullName>
    </submittedName>
</protein>
<dbReference type="Pfam" id="PF00318">
    <property type="entry name" value="Ribosomal_S2"/>
    <property type="match status" value="1"/>
</dbReference>
<reference evidence="3" key="1">
    <citation type="journal article" date="2015" name="Genome Med.">
        <title>Clinical metagenomic identification of Balamuthia mandrillaris encephalitis and assembly of the draft genome: the continuing case for reference genome sequencing.</title>
        <authorList>
            <person name="Greninger A.L."/>
            <person name="Messacar K."/>
            <person name="Dunnebacke T."/>
            <person name="Naccache S.N."/>
            <person name="Federman S."/>
            <person name="Bouquet J."/>
            <person name="Mirsky D."/>
            <person name="Nomura Y."/>
            <person name="Yagi S."/>
            <person name="Glaser C."/>
            <person name="Vollmer M."/>
            <person name="Press C.A."/>
            <person name="Klenschmidt-DeMasters B.K."/>
            <person name="Dominguez S.R."/>
            <person name="Chiu C.Y."/>
        </authorList>
    </citation>
    <scope>NUCLEOTIDE SEQUENCE</scope>
    <source>
        <strain evidence="4">GAM-19</strain>
        <strain evidence="3">V188</strain>
    </source>
</reference>
<dbReference type="InterPro" id="IPR005706">
    <property type="entry name" value="Ribosomal_uS2_bac/mit/plastid"/>
</dbReference>
<feature type="chain" id="PRO_5007413631" evidence="2">
    <location>
        <begin position="26"/>
        <end position="286"/>
    </location>
</feature>
<dbReference type="GO" id="GO:0006412">
    <property type="term" value="P:translation"/>
    <property type="evidence" value="ECO:0007669"/>
    <property type="project" value="InterPro"/>
</dbReference>
<keyword evidence="2" id="KW-0732">Signal</keyword>
<evidence type="ECO:0000256" key="2">
    <source>
        <dbReference type="SAM" id="SignalP"/>
    </source>
</evidence>
<comment type="similarity">
    <text evidence="1">Belongs to the universal ribosomal protein uS2 family.</text>
</comment>
<dbReference type="Gene3D" id="3.40.50.10490">
    <property type="entry name" value="Glucose-6-phosphate isomerase like protein, domain 1"/>
    <property type="match status" value="1"/>
</dbReference>
<accession>A0A0K1HNT0</accession>
<dbReference type="AlphaFoldDB" id="A0A0K1HNT0"/>
<evidence type="ECO:0000313" key="3">
    <source>
        <dbReference type="EMBL" id="AKT93781.1"/>
    </source>
</evidence>
<dbReference type="EMBL" id="KT175738">
    <property type="protein sequence ID" value="AKT93781.1"/>
    <property type="molecule type" value="Genomic_DNA"/>
</dbReference>
<evidence type="ECO:0000256" key="1">
    <source>
        <dbReference type="ARBA" id="ARBA00006242"/>
    </source>
</evidence>
<name>A0A0K1HNT0_9EUKA</name>
<dbReference type="InterPro" id="IPR001865">
    <property type="entry name" value="Ribosomal_uS2"/>
</dbReference>
<evidence type="ECO:0000313" key="4">
    <source>
        <dbReference type="EMBL" id="AKT93797.1"/>
    </source>
</evidence>
<dbReference type="InterPro" id="IPR023591">
    <property type="entry name" value="Ribosomal_uS2_flav_dom_sf"/>
</dbReference>
<geneLocation type="mitochondrion" evidence="3"/>
<dbReference type="GO" id="GO:0003735">
    <property type="term" value="F:structural constituent of ribosome"/>
    <property type="evidence" value="ECO:0007669"/>
    <property type="project" value="InterPro"/>
</dbReference>
<gene>
    <name evidence="3" type="primary">rps2</name>
</gene>
<dbReference type="SUPFAM" id="SSF52313">
    <property type="entry name" value="Ribosomal protein S2"/>
    <property type="match status" value="1"/>
</dbReference>
<keyword evidence="3" id="KW-0496">Mitochondrion</keyword>
<proteinExistence type="inferred from homology"/>
<dbReference type="PRINTS" id="PR00395">
    <property type="entry name" value="RIBOSOMALS2"/>
</dbReference>
<feature type="signal peptide" evidence="2">
    <location>
        <begin position="1"/>
        <end position="25"/>
    </location>
</feature>